<sequence length="133" mass="14427">MAAPASRHAFPGPEPQSPPPSLQLHATISSSASSSHRHDRCSIRTVLPSSSSYSLSRTLTEPRRRWLDPRAPSSVEQDEVAPSITSSSPRRSPPLAPVVLGEEDGHLPKPSCLPCRKRRPRHQPHPLPSSPSS</sequence>
<dbReference type="AlphaFoldDB" id="A0AAV5EZE2"/>
<dbReference type="Proteomes" id="UP001054889">
    <property type="component" value="Unassembled WGS sequence"/>
</dbReference>
<comment type="caution">
    <text evidence="2">The sequence shown here is derived from an EMBL/GenBank/DDBJ whole genome shotgun (WGS) entry which is preliminary data.</text>
</comment>
<feature type="compositionally biased region" description="Low complexity" evidence="1">
    <location>
        <begin position="81"/>
        <end position="90"/>
    </location>
</feature>
<feature type="compositionally biased region" description="Pro residues" evidence="1">
    <location>
        <begin position="12"/>
        <end position="21"/>
    </location>
</feature>
<accession>A0AAV5EZE2</accession>
<proteinExistence type="predicted"/>
<gene>
    <name evidence="2" type="primary">gb16947</name>
    <name evidence="2" type="ORF">PR202_gb16947</name>
</gene>
<keyword evidence="3" id="KW-1185">Reference proteome</keyword>
<organism evidence="2 3">
    <name type="scientific">Eleusine coracana subsp. coracana</name>
    <dbReference type="NCBI Taxonomy" id="191504"/>
    <lineage>
        <taxon>Eukaryota</taxon>
        <taxon>Viridiplantae</taxon>
        <taxon>Streptophyta</taxon>
        <taxon>Embryophyta</taxon>
        <taxon>Tracheophyta</taxon>
        <taxon>Spermatophyta</taxon>
        <taxon>Magnoliopsida</taxon>
        <taxon>Liliopsida</taxon>
        <taxon>Poales</taxon>
        <taxon>Poaceae</taxon>
        <taxon>PACMAD clade</taxon>
        <taxon>Chloridoideae</taxon>
        <taxon>Cynodonteae</taxon>
        <taxon>Eleusininae</taxon>
        <taxon>Eleusine</taxon>
    </lineage>
</organism>
<dbReference type="EMBL" id="BQKI01000081">
    <property type="protein sequence ID" value="GJN28783.1"/>
    <property type="molecule type" value="Genomic_DNA"/>
</dbReference>
<evidence type="ECO:0000313" key="2">
    <source>
        <dbReference type="EMBL" id="GJN28783.1"/>
    </source>
</evidence>
<evidence type="ECO:0000313" key="3">
    <source>
        <dbReference type="Proteomes" id="UP001054889"/>
    </source>
</evidence>
<name>A0AAV5EZE2_ELECO</name>
<protein>
    <submittedName>
        <fullName evidence="2">Uncharacterized protein</fullName>
    </submittedName>
</protein>
<reference evidence="2" key="1">
    <citation type="journal article" date="2018" name="DNA Res.">
        <title>Multiple hybrid de novo genome assembly of finger millet, an orphan allotetraploid crop.</title>
        <authorList>
            <person name="Hatakeyama M."/>
            <person name="Aluri S."/>
            <person name="Balachadran M.T."/>
            <person name="Sivarajan S.R."/>
            <person name="Patrignani A."/>
            <person name="Gruter S."/>
            <person name="Poveda L."/>
            <person name="Shimizu-Inatsugi R."/>
            <person name="Baeten J."/>
            <person name="Francoijs K.J."/>
            <person name="Nataraja K.N."/>
            <person name="Reddy Y.A.N."/>
            <person name="Phadnis S."/>
            <person name="Ravikumar R.L."/>
            <person name="Schlapbach R."/>
            <person name="Sreeman S.M."/>
            <person name="Shimizu K.K."/>
        </authorList>
    </citation>
    <scope>NUCLEOTIDE SEQUENCE</scope>
</reference>
<feature type="region of interest" description="Disordered" evidence="1">
    <location>
        <begin position="1"/>
        <end position="133"/>
    </location>
</feature>
<evidence type="ECO:0000256" key="1">
    <source>
        <dbReference type="SAM" id="MobiDB-lite"/>
    </source>
</evidence>
<reference evidence="2" key="2">
    <citation type="submission" date="2021-12" db="EMBL/GenBank/DDBJ databases">
        <title>Resequencing data analysis of finger millet.</title>
        <authorList>
            <person name="Hatakeyama M."/>
            <person name="Aluri S."/>
            <person name="Balachadran M.T."/>
            <person name="Sivarajan S.R."/>
            <person name="Poveda L."/>
            <person name="Shimizu-Inatsugi R."/>
            <person name="Schlapbach R."/>
            <person name="Sreeman S.M."/>
            <person name="Shimizu K.K."/>
        </authorList>
    </citation>
    <scope>NUCLEOTIDE SEQUENCE</scope>
</reference>
<feature type="compositionally biased region" description="Basic residues" evidence="1">
    <location>
        <begin position="115"/>
        <end position="124"/>
    </location>
</feature>